<evidence type="ECO:0000256" key="1">
    <source>
        <dbReference type="SAM" id="Phobius"/>
    </source>
</evidence>
<dbReference type="Proteomes" id="UP000034067">
    <property type="component" value="Unassembled WGS sequence"/>
</dbReference>
<gene>
    <name evidence="2" type="ORF">UX48_C0052G0001</name>
</gene>
<feature type="transmembrane region" description="Helical" evidence="1">
    <location>
        <begin position="132"/>
        <end position="150"/>
    </location>
</feature>
<keyword evidence="1" id="KW-0472">Membrane</keyword>
<feature type="transmembrane region" description="Helical" evidence="1">
    <location>
        <begin position="108"/>
        <end position="126"/>
    </location>
</feature>
<accession>A0A0G1PIY9</accession>
<name>A0A0G1PIY9_9BACT</name>
<evidence type="ECO:0000313" key="2">
    <source>
        <dbReference type="EMBL" id="KKU32716.1"/>
    </source>
</evidence>
<dbReference type="AlphaFoldDB" id="A0A0G1PIY9"/>
<comment type="caution">
    <text evidence="2">The sequence shown here is derived from an EMBL/GenBank/DDBJ whole genome shotgun (WGS) entry which is preliminary data.</text>
</comment>
<dbReference type="EMBL" id="LCMJ01000052">
    <property type="protein sequence ID" value="KKU32716.1"/>
    <property type="molecule type" value="Genomic_DNA"/>
</dbReference>
<evidence type="ECO:0000313" key="3">
    <source>
        <dbReference type="Proteomes" id="UP000034067"/>
    </source>
</evidence>
<keyword evidence="1" id="KW-1133">Transmembrane helix</keyword>
<keyword evidence="1" id="KW-0812">Transmembrane</keyword>
<feature type="transmembrane region" description="Helical" evidence="1">
    <location>
        <begin position="44"/>
        <end position="65"/>
    </location>
</feature>
<feature type="transmembrane region" description="Helical" evidence="1">
    <location>
        <begin position="77"/>
        <end position="96"/>
    </location>
</feature>
<proteinExistence type="predicted"/>
<reference evidence="2 3" key="1">
    <citation type="journal article" date="2015" name="Nature">
        <title>rRNA introns, odd ribosomes, and small enigmatic genomes across a large radiation of phyla.</title>
        <authorList>
            <person name="Brown C.T."/>
            <person name="Hug L.A."/>
            <person name="Thomas B.C."/>
            <person name="Sharon I."/>
            <person name="Castelle C.J."/>
            <person name="Singh A."/>
            <person name="Wilkins M.J."/>
            <person name="Williams K.H."/>
            <person name="Banfield J.F."/>
        </authorList>
    </citation>
    <scope>NUCLEOTIDE SEQUENCE [LARGE SCALE GENOMIC DNA]</scope>
</reference>
<sequence>RPKFQFYFYLAGRVLLSLRDSSFHERKGNGDRMISMKINYRATLKQLAIIALIIVIGTFFDFFAHNASPRFAVPGEYFINKIIYGSLFGLIFFKISRNYLKVTSPGRMALWMSLGVAVILQTKYFLQGYDLFFVGLFMILLFSFSWRRLICCLSKIVPCLWNNIFCFNIQSKNRFSRIGF</sequence>
<feature type="non-terminal residue" evidence="2">
    <location>
        <position position="1"/>
    </location>
</feature>
<organism evidence="2 3">
    <name type="scientific">Candidatus Azambacteria bacterium GW2011_GWB1_46_27</name>
    <dbReference type="NCBI Taxonomy" id="1618617"/>
    <lineage>
        <taxon>Bacteria</taxon>
        <taxon>Candidatus Azamiibacteriota</taxon>
    </lineage>
</organism>
<protein>
    <submittedName>
        <fullName evidence="2">Uncharacterized protein</fullName>
    </submittedName>
</protein>